<dbReference type="EMBL" id="KB206783">
    <property type="protein sequence ID" value="ELP87843.1"/>
    <property type="molecule type" value="Genomic_DNA"/>
</dbReference>
<dbReference type="PANTHER" id="PTHR43272:SF83">
    <property type="entry name" value="ACYL-COA SYNTHETASE LONG-CHAIN, ISOFORM J"/>
    <property type="match status" value="1"/>
</dbReference>
<evidence type="ECO:0000313" key="7">
    <source>
        <dbReference type="EMBL" id="ELP87843.1"/>
    </source>
</evidence>
<dbReference type="InterPro" id="IPR042099">
    <property type="entry name" value="ANL_N_sf"/>
</dbReference>
<dbReference type="PANTHER" id="PTHR43272">
    <property type="entry name" value="LONG-CHAIN-FATTY-ACID--COA LIGASE"/>
    <property type="match status" value="1"/>
</dbReference>
<dbReference type="GO" id="GO:0004467">
    <property type="term" value="F:long-chain fatty acid-CoA ligase activity"/>
    <property type="evidence" value="ECO:0007669"/>
    <property type="project" value="TreeGrafter"/>
</dbReference>
<proteinExistence type="inferred from homology"/>
<dbReference type="KEGG" id="eiv:EIN_274100"/>
<dbReference type="GO" id="GO:0005783">
    <property type="term" value="C:endoplasmic reticulum"/>
    <property type="evidence" value="ECO:0007669"/>
    <property type="project" value="TreeGrafter"/>
</dbReference>
<reference evidence="7 8" key="1">
    <citation type="submission" date="2012-10" db="EMBL/GenBank/DDBJ databases">
        <authorList>
            <person name="Zafar N."/>
            <person name="Inman J."/>
            <person name="Hall N."/>
            <person name="Lorenzi H."/>
            <person name="Caler E."/>
        </authorList>
    </citation>
    <scope>NUCLEOTIDE SEQUENCE [LARGE SCALE GENOMIC DNA]</scope>
    <source>
        <strain evidence="7 8">IP1</strain>
    </source>
</reference>
<dbReference type="OrthoDB" id="3633556at2759"/>
<accession>A0A0A1U4N4</accession>
<evidence type="ECO:0000259" key="6">
    <source>
        <dbReference type="Pfam" id="PF00501"/>
    </source>
</evidence>
<feature type="region of interest" description="Disordered" evidence="5">
    <location>
        <begin position="697"/>
        <end position="742"/>
    </location>
</feature>
<evidence type="ECO:0000313" key="8">
    <source>
        <dbReference type="Proteomes" id="UP000014680"/>
    </source>
</evidence>
<dbReference type="VEuPathDB" id="AmoebaDB:EIN_274100"/>
<feature type="non-terminal residue" evidence="7">
    <location>
        <position position="742"/>
    </location>
</feature>
<evidence type="ECO:0000256" key="1">
    <source>
        <dbReference type="ARBA" id="ARBA00006432"/>
    </source>
</evidence>
<dbReference type="Gene3D" id="3.40.50.12780">
    <property type="entry name" value="N-terminal domain of ligase-like"/>
    <property type="match status" value="1"/>
</dbReference>
<dbReference type="RefSeq" id="XP_004254614.1">
    <property type="nucleotide sequence ID" value="XM_004254566.1"/>
</dbReference>
<dbReference type="SUPFAM" id="SSF56801">
    <property type="entry name" value="Acetyl-CoA synthetase-like"/>
    <property type="match status" value="1"/>
</dbReference>
<dbReference type="InterPro" id="IPR000873">
    <property type="entry name" value="AMP-dep_synth/lig_dom"/>
</dbReference>
<evidence type="ECO:0000256" key="4">
    <source>
        <dbReference type="ARBA" id="ARBA00022840"/>
    </source>
</evidence>
<evidence type="ECO:0000256" key="2">
    <source>
        <dbReference type="ARBA" id="ARBA00022598"/>
    </source>
</evidence>
<protein>
    <submittedName>
        <fullName evidence="7">AMP dependent ligase/synthetase, putative</fullName>
    </submittedName>
</protein>
<dbReference type="GeneID" id="14886811"/>
<dbReference type="Pfam" id="PF00501">
    <property type="entry name" value="AMP-binding"/>
    <property type="match status" value="1"/>
</dbReference>
<name>A0A0A1U4N4_ENTIV</name>
<keyword evidence="2 7" id="KW-0436">Ligase</keyword>
<keyword evidence="4" id="KW-0067">ATP-binding</keyword>
<organism evidence="7 8">
    <name type="scientific">Entamoeba invadens IP1</name>
    <dbReference type="NCBI Taxonomy" id="370355"/>
    <lineage>
        <taxon>Eukaryota</taxon>
        <taxon>Amoebozoa</taxon>
        <taxon>Evosea</taxon>
        <taxon>Archamoebae</taxon>
        <taxon>Mastigamoebida</taxon>
        <taxon>Entamoebidae</taxon>
        <taxon>Entamoeba</taxon>
    </lineage>
</organism>
<dbReference type="Proteomes" id="UP000014680">
    <property type="component" value="Unassembled WGS sequence"/>
</dbReference>
<dbReference type="GO" id="GO:0035336">
    <property type="term" value="P:long-chain fatty-acyl-CoA metabolic process"/>
    <property type="evidence" value="ECO:0007669"/>
    <property type="project" value="TreeGrafter"/>
</dbReference>
<comment type="similarity">
    <text evidence="1">Belongs to the ATP-dependent AMP-binding enzyme family.</text>
</comment>
<evidence type="ECO:0000256" key="3">
    <source>
        <dbReference type="ARBA" id="ARBA00022741"/>
    </source>
</evidence>
<keyword evidence="8" id="KW-1185">Reference proteome</keyword>
<dbReference type="GO" id="GO:0005811">
    <property type="term" value="C:lipid droplet"/>
    <property type="evidence" value="ECO:0007669"/>
    <property type="project" value="TreeGrafter"/>
</dbReference>
<dbReference type="AlphaFoldDB" id="A0A0A1U4N4"/>
<evidence type="ECO:0000256" key="5">
    <source>
        <dbReference type="SAM" id="MobiDB-lite"/>
    </source>
</evidence>
<feature type="region of interest" description="Disordered" evidence="5">
    <location>
        <begin position="1"/>
        <end position="93"/>
    </location>
</feature>
<sequence>MSLDTTEHVPPVVKNDDEIEVPQENSKETNHSSNQSSRSESSRSDTDDDFDLNVHRKVEVSKIQLSDDETPKETEKKTPRKSPSPFPDIPDSVIPETLDDVLPIKGLSDKALFNLSKYNSTNEKMTIQDYIAGISGMEGALFDIEKVKVPGLLAKDFADEVKNLTKSYISLNLKGRGVMFISKNYYRVHALSLAAVGAGMYVIHMNPSTPMVSLVEAVKQSGAAQIVCDLDNKDYVVELMKYTKLPCLLINGVMNDGFVNYDDFKKIADSVDDAKIDEFRKQAKPTDIAEIVFSYAENGIRGTMWTHGNIIAQCCALKSMFNLTNKDRYIMCHNMSYYVERLFSLYLPIMVGYHVYISTDVLYRENLKYFIEIAKKFKPTILVGVPRLYEKLLFRINEALKKSKLAAKVKDLAVDGMVKQEEGKSKPVGYGTSRTLVFNKGKEKTGVIDVRYFICAGILNQNMLKDIMGKGIEVFCGLPFIETTGFIALNREKCLQLESVGKVIPGCEISVQNKMLMCSGPTISGGYTVGEIGEHFNTECEATLNNDFVEIKQYKNTAIMTSTGEFVSYKFVESLVKSITVIKGVLIAGNDKPYLSCILNVVYAKAKDVLKEKCPTEKMLARDAYFGTFIRQRIDWLNKQLPKPLQIKRFGVMVDGQPGTDLLKENMSFEDQKVAIVKFQPFIDKLYVRGIVEKEGKASKTEKEEQKKRRKAEKEREKEERKQAKAEKKLKEKDQKAEKAMQ</sequence>
<feature type="domain" description="AMP-dependent synthetase/ligase" evidence="6">
    <location>
        <begin position="174"/>
        <end position="514"/>
    </location>
</feature>
<keyword evidence="3" id="KW-0547">Nucleotide-binding</keyword>
<gene>
    <name evidence="7" type="ORF">EIN_274100</name>
</gene>
<dbReference type="GO" id="GO:0005524">
    <property type="term" value="F:ATP binding"/>
    <property type="evidence" value="ECO:0007669"/>
    <property type="project" value="UniProtKB-KW"/>
</dbReference>
<dbReference type="GO" id="GO:0005886">
    <property type="term" value="C:plasma membrane"/>
    <property type="evidence" value="ECO:0007669"/>
    <property type="project" value="TreeGrafter"/>
</dbReference>